<reference evidence="1 2" key="1">
    <citation type="submission" date="2024-09" db="EMBL/GenBank/DDBJ databases">
        <authorList>
            <person name="D'Angelo T."/>
        </authorList>
    </citation>
    <scope>NUCLEOTIDE SEQUENCE [LARGE SCALE GENOMIC DNA]</scope>
    <source>
        <strain evidence="1">SAG AM-311-F02</strain>
    </source>
</reference>
<organism evidence="1 2">
    <name type="scientific">Eiseniibacteriota bacterium</name>
    <dbReference type="NCBI Taxonomy" id="2212470"/>
    <lineage>
        <taxon>Bacteria</taxon>
        <taxon>Candidatus Eiseniibacteriota</taxon>
    </lineage>
</organism>
<dbReference type="EMBL" id="JBHPEI010000002">
    <property type="protein sequence ID" value="MFC1799333.1"/>
    <property type="molecule type" value="Genomic_DNA"/>
</dbReference>
<name>A0ABV6YMQ9_UNCEI</name>
<proteinExistence type="predicted"/>
<protein>
    <recommendedName>
        <fullName evidence="3">Tetratricopeptide repeat protein</fullName>
    </recommendedName>
</protein>
<dbReference type="Proteomes" id="UP001594288">
    <property type="component" value="Unassembled WGS sequence"/>
</dbReference>
<comment type="caution">
    <text evidence="1">The sequence shown here is derived from an EMBL/GenBank/DDBJ whole genome shotgun (WGS) entry which is preliminary data.</text>
</comment>
<evidence type="ECO:0000313" key="1">
    <source>
        <dbReference type="EMBL" id="MFC1799333.1"/>
    </source>
</evidence>
<evidence type="ECO:0008006" key="3">
    <source>
        <dbReference type="Google" id="ProtNLM"/>
    </source>
</evidence>
<evidence type="ECO:0000313" key="2">
    <source>
        <dbReference type="Proteomes" id="UP001594288"/>
    </source>
</evidence>
<gene>
    <name evidence="1" type="ORF">ACFL2Z_00265</name>
</gene>
<keyword evidence="2" id="KW-1185">Reference proteome</keyword>
<accession>A0ABV6YMQ9</accession>
<sequence length="205" mass="23042">MRAYRHFDWTTAEKSFRNALEQIPDHKLANYNLACVLSLRLSQDRFSWLREIRPGQDPWEQLAHAIEVDPEAKTKAAHDPDFVNIRLTPMFQILIGADLEDTRLIELLLIAQGEWFGGPCGAWCGNNLIFTENGEVTKKILGENGQGHGSFEYEHGRYSVDDGLISIRWDSGQVIQGTFVSEGHLAGTLQLGRENAYFVAPAGDI</sequence>